<keyword evidence="1" id="KW-1133">Transmembrane helix</keyword>
<evidence type="ECO:0000313" key="2">
    <source>
        <dbReference type="EMBL" id="MBX34793.1"/>
    </source>
</evidence>
<feature type="transmembrane region" description="Helical" evidence="1">
    <location>
        <begin position="21"/>
        <end position="39"/>
    </location>
</feature>
<accession>A0A2P2MX33</accession>
<name>A0A2P2MX33_RHIMU</name>
<sequence length="91" mass="10419">MEVMHGNNAHDFPLDLVAVDWTIIFSPFCQCSVFLVYCSSICKVDFLANRTLMISVFLNDSFFGFYLITSNGEKEWNGIFFIPQCEKVESS</sequence>
<keyword evidence="1" id="KW-0812">Transmembrane</keyword>
<organism evidence="2">
    <name type="scientific">Rhizophora mucronata</name>
    <name type="common">Asiatic mangrove</name>
    <dbReference type="NCBI Taxonomy" id="61149"/>
    <lineage>
        <taxon>Eukaryota</taxon>
        <taxon>Viridiplantae</taxon>
        <taxon>Streptophyta</taxon>
        <taxon>Embryophyta</taxon>
        <taxon>Tracheophyta</taxon>
        <taxon>Spermatophyta</taxon>
        <taxon>Magnoliopsida</taxon>
        <taxon>eudicotyledons</taxon>
        <taxon>Gunneridae</taxon>
        <taxon>Pentapetalae</taxon>
        <taxon>rosids</taxon>
        <taxon>fabids</taxon>
        <taxon>Malpighiales</taxon>
        <taxon>Rhizophoraceae</taxon>
        <taxon>Rhizophora</taxon>
    </lineage>
</organism>
<protein>
    <submittedName>
        <fullName evidence="2">Uncharacterized protein</fullName>
    </submittedName>
</protein>
<proteinExistence type="predicted"/>
<evidence type="ECO:0000256" key="1">
    <source>
        <dbReference type="SAM" id="Phobius"/>
    </source>
</evidence>
<dbReference type="AlphaFoldDB" id="A0A2P2MX33"/>
<dbReference type="EMBL" id="GGEC01054309">
    <property type="protein sequence ID" value="MBX34793.1"/>
    <property type="molecule type" value="Transcribed_RNA"/>
</dbReference>
<keyword evidence="1" id="KW-0472">Membrane</keyword>
<reference evidence="2" key="1">
    <citation type="submission" date="2018-02" db="EMBL/GenBank/DDBJ databases">
        <title>Rhizophora mucronata_Transcriptome.</title>
        <authorList>
            <person name="Meera S.P."/>
            <person name="Sreeshan A."/>
            <person name="Augustine A."/>
        </authorList>
    </citation>
    <scope>NUCLEOTIDE SEQUENCE</scope>
    <source>
        <tissue evidence="2">Leaf</tissue>
    </source>
</reference>
<feature type="transmembrane region" description="Helical" evidence="1">
    <location>
        <begin position="51"/>
        <end position="68"/>
    </location>
</feature>